<reference evidence="1 2" key="1">
    <citation type="submission" date="2018-03" db="EMBL/GenBank/DDBJ databases">
        <title>Genomic Encyclopedia of Type Strains, Phase III (KMG-III): the genomes of soil and plant-associated and newly described type strains.</title>
        <authorList>
            <person name="Whitman W."/>
        </authorList>
    </citation>
    <scope>NUCLEOTIDE SEQUENCE [LARGE SCALE GENOMIC DNA]</scope>
    <source>
        <strain evidence="1 2">MWH-P2sevCIIIb</strain>
    </source>
</reference>
<dbReference type="EMBL" id="PVTV01000001">
    <property type="protein sequence ID" value="PRZ01508.1"/>
    <property type="molecule type" value="Genomic_DNA"/>
</dbReference>
<gene>
    <name evidence="1" type="ORF">BCM14_0018</name>
</gene>
<name>A0A2T0XRD8_9BURK</name>
<dbReference type="Proteomes" id="UP000238308">
    <property type="component" value="Unassembled WGS sequence"/>
</dbReference>
<comment type="caution">
    <text evidence="1">The sequence shown here is derived from an EMBL/GenBank/DDBJ whole genome shotgun (WGS) entry which is preliminary data.</text>
</comment>
<accession>A0A2T0XRD8</accession>
<proteinExistence type="predicted"/>
<evidence type="ECO:0000313" key="2">
    <source>
        <dbReference type="Proteomes" id="UP000238308"/>
    </source>
</evidence>
<protein>
    <submittedName>
        <fullName evidence="1">Uncharacterized protein</fullName>
    </submittedName>
</protein>
<evidence type="ECO:0000313" key="1">
    <source>
        <dbReference type="EMBL" id="PRZ01508.1"/>
    </source>
</evidence>
<dbReference type="AlphaFoldDB" id="A0A2T0XRD8"/>
<sequence length="105" mass="11625">MVRIEILRTRAMLEREALALSVLQVSKKFSVRSMLGGLASQSGFGLLARGFGFAKTYPYLLSALSGLFVRSKLRWVKVAGLAAVAWFAYRGTQERPDAAQDSQQR</sequence>
<keyword evidence="2" id="KW-1185">Reference proteome</keyword>
<organism evidence="1 2">
    <name type="scientific">Jezberella montanilacus</name>
    <dbReference type="NCBI Taxonomy" id="323426"/>
    <lineage>
        <taxon>Bacteria</taxon>
        <taxon>Pseudomonadati</taxon>
        <taxon>Pseudomonadota</taxon>
        <taxon>Betaproteobacteria</taxon>
        <taxon>Burkholderiales</taxon>
        <taxon>Alcaligenaceae</taxon>
        <taxon>Jezberella</taxon>
    </lineage>
</organism>